<evidence type="ECO:0000313" key="2">
    <source>
        <dbReference type="Proteomes" id="UP000018719"/>
    </source>
</evidence>
<evidence type="ECO:0000313" key="1">
    <source>
        <dbReference type="EMBL" id="EQA38907.1"/>
    </source>
</evidence>
<name>V6HF71_9LEPT</name>
<comment type="caution">
    <text evidence="1">The sequence shown here is derived from an EMBL/GenBank/DDBJ whole genome shotgun (WGS) entry which is preliminary data.</text>
</comment>
<dbReference type="EMBL" id="AHMM02000002">
    <property type="protein sequence ID" value="EQA38907.1"/>
    <property type="molecule type" value="Genomic_DNA"/>
</dbReference>
<accession>V6HF71</accession>
<reference evidence="1 2" key="1">
    <citation type="submission" date="2013-05" db="EMBL/GenBank/DDBJ databases">
        <authorList>
            <person name="Harkins D.M."/>
            <person name="Durkin A.S."/>
            <person name="Brinkac L.M."/>
            <person name="Haft D.H."/>
            <person name="Selengut J.D."/>
            <person name="Sanka R."/>
            <person name="DePew J."/>
            <person name="Purushe J."/>
            <person name="Hartskeerl R.A."/>
            <person name="Ahmed A."/>
            <person name="van der Linden H."/>
            <person name="Goris M.G.A."/>
            <person name="Vinetz J.M."/>
            <person name="Sutton G.G."/>
            <person name="Nierman W.C."/>
            <person name="Fouts D.E."/>
        </authorList>
    </citation>
    <scope>NUCLEOTIDE SEQUENCE [LARGE SCALE GENOMIC DNA]</scope>
    <source>
        <strain evidence="1 2">10</strain>
    </source>
</reference>
<dbReference type="AlphaFoldDB" id="V6HF71"/>
<gene>
    <name evidence="1" type="ORF">LEP1GSC047_0196</name>
</gene>
<sequence length="51" mass="5769">MELIPARVLESAVGKDIPVLEKIPVKDKVGFLFRKKIVTPKKEPLRNLNIS</sequence>
<protein>
    <submittedName>
        <fullName evidence="1">Uncharacterized protein</fullName>
    </submittedName>
</protein>
<proteinExistence type="predicted"/>
<dbReference type="Proteomes" id="UP000018719">
    <property type="component" value="Unassembled WGS sequence"/>
</dbReference>
<organism evidence="1 2">
    <name type="scientific">Leptospira inadai serovar Lyme str. 10</name>
    <dbReference type="NCBI Taxonomy" id="1049790"/>
    <lineage>
        <taxon>Bacteria</taxon>
        <taxon>Pseudomonadati</taxon>
        <taxon>Spirochaetota</taxon>
        <taxon>Spirochaetia</taxon>
        <taxon>Leptospirales</taxon>
        <taxon>Leptospiraceae</taxon>
        <taxon>Leptospira</taxon>
    </lineage>
</organism>